<evidence type="ECO:0008006" key="3">
    <source>
        <dbReference type="Google" id="ProtNLM"/>
    </source>
</evidence>
<name>A0AAE0G788_9CHLO</name>
<accession>A0AAE0G788</accession>
<dbReference type="AlphaFoldDB" id="A0AAE0G788"/>
<proteinExistence type="predicted"/>
<dbReference type="InterPro" id="IPR052055">
    <property type="entry name" value="Hepadnavirus_pol/RT"/>
</dbReference>
<dbReference type="EMBL" id="LGRX02008891">
    <property type="protein sequence ID" value="KAK3272573.1"/>
    <property type="molecule type" value="Genomic_DNA"/>
</dbReference>
<organism evidence="1 2">
    <name type="scientific">Cymbomonas tetramitiformis</name>
    <dbReference type="NCBI Taxonomy" id="36881"/>
    <lineage>
        <taxon>Eukaryota</taxon>
        <taxon>Viridiplantae</taxon>
        <taxon>Chlorophyta</taxon>
        <taxon>Pyramimonadophyceae</taxon>
        <taxon>Pyramimonadales</taxon>
        <taxon>Pyramimonadaceae</taxon>
        <taxon>Cymbomonas</taxon>
    </lineage>
</organism>
<reference evidence="1 2" key="1">
    <citation type="journal article" date="2015" name="Genome Biol. Evol.">
        <title>Comparative Genomics of a Bacterivorous Green Alga Reveals Evolutionary Causalities and Consequences of Phago-Mixotrophic Mode of Nutrition.</title>
        <authorList>
            <person name="Burns J.A."/>
            <person name="Paasch A."/>
            <person name="Narechania A."/>
            <person name="Kim E."/>
        </authorList>
    </citation>
    <scope>NUCLEOTIDE SEQUENCE [LARGE SCALE GENOMIC DNA]</scope>
    <source>
        <strain evidence="1 2">PLY_AMNH</strain>
    </source>
</reference>
<evidence type="ECO:0000313" key="1">
    <source>
        <dbReference type="EMBL" id="KAK3272573.1"/>
    </source>
</evidence>
<dbReference type="PANTHER" id="PTHR33050">
    <property type="entry name" value="REVERSE TRANSCRIPTASE DOMAIN-CONTAINING PROTEIN"/>
    <property type="match status" value="1"/>
</dbReference>
<protein>
    <recommendedName>
        <fullName evidence="3">Reverse transcriptase domain-containing protein</fullName>
    </recommendedName>
</protein>
<dbReference type="Proteomes" id="UP001190700">
    <property type="component" value="Unassembled WGS sequence"/>
</dbReference>
<comment type="caution">
    <text evidence="1">The sequence shown here is derived from an EMBL/GenBank/DDBJ whole genome shotgun (WGS) entry which is preliminary data.</text>
</comment>
<sequence>MEAYGTRENKRRCYKKECERVGFAVPLLTPRSHLVAAAFQGWHNVDFLFRSPRKPPTGRRASRATSLPHPCFEFDDVQWMDAHAPFGYRALPGIFMRWTRAIMAWKRARGVPTVGYLDVFFMVAHIKEEAEEAMMFLVKFVSFLGFKVNSAKCEGPPHVMEFVWRVPEHGGRGSARVLEDLFVLEHVARQYNGGKVVLHRLVVDERHFATEASAESGRGCSSSSSSWVDLVRMPQWPRFPKRDGVLESWTINYPEPFAAWWASVLWGHRMQGRVQKSDGHGAWDNLPFSAMNDIVINFVKCKKRQPWGTSPSRSWHAWRTGACGAGPR</sequence>
<dbReference type="PANTHER" id="PTHR33050:SF7">
    <property type="entry name" value="RIBONUCLEASE H"/>
    <property type="match status" value="1"/>
</dbReference>
<evidence type="ECO:0000313" key="2">
    <source>
        <dbReference type="Proteomes" id="UP001190700"/>
    </source>
</evidence>
<keyword evidence="2" id="KW-1185">Reference proteome</keyword>
<gene>
    <name evidence="1" type="ORF">CYMTET_19136</name>
</gene>